<organism evidence="1">
    <name type="scientific">uncultured Caudovirales phage</name>
    <dbReference type="NCBI Taxonomy" id="2100421"/>
    <lineage>
        <taxon>Viruses</taxon>
        <taxon>Duplodnaviria</taxon>
        <taxon>Heunggongvirae</taxon>
        <taxon>Uroviricota</taxon>
        <taxon>Caudoviricetes</taxon>
        <taxon>Peduoviridae</taxon>
        <taxon>Maltschvirus</taxon>
        <taxon>Maltschvirus maltsch</taxon>
    </lineage>
</organism>
<gene>
    <name evidence="1" type="ORF">UFOVP46_91</name>
</gene>
<reference evidence="1" key="1">
    <citation type="submission" date="2020-04" db="EMBL/GenBank/DDBJ databases">
        <authorList>
            <person name="Chiriac C."/>
            <person name="Salcher M."/>
            <person name="Ghai R."/>
            <person name="Kavagutti S V."/>
        </authorList>
    </citation>
    <scope>NUCLEOTIDE SEQUENCE</scope>
</reference>
<proteinExistence type="predicted"/>
<accession>A0A6J5KR80</accession>
<name>A0A6J5KR80_9CAUD</name>
<dbReference type="EMBL" id="LR796174">
    <property type="protein sequence ID" value="CAB4123772.1"/>
    <property type="molecule type" value="Genomic_DNA"/>
</dbReference>
<sequence>MPRYRIWAVDCDGPGDVRYAPTFDNEADAQAWIDDFDNSDGEISRMWIEEEESVYHEVYGEYEGGTE</sequence>
<protein>
    <submittedName>
        <fullName evidence="1">Uncharacterized protein</fullName>
    </submittedName>
</protein>
<evidence type="ECO:0000313" key="1">
    <source>
        <dbReference type="EMBL" id="CAB4123772.1"/>
    </source>
</evidence>